<name>A0A699YNF1_HAELA</name>
<protein>
    <submittedName>
        <fullName evidence="1">Uncharacterized protein</fullName>
    </submittedName>
</protein>
<comment type="caution">
    <text evidence="1">The sequence shown here is derived from an EMBL/GenBank/DDBJ whole genome shotgun (WGS) entry which is preliminary data.</text>
</comment>
<keyword evidence="2" id="KW-1185">Reference proteome</keyword>
<gene>
    <name evidence="1" type="ORF">HaLaN_03268</name>
</gene>
<dbReference type="EMBL" id="BLLF01000154">
    <property type="protein sequence ID" value="GFH08324.1"/>
    <property type="molecule type" value="Genomic_DNA"/>
</dbReference>
<reference evidence="1 2" key="1">
    <citation type="submission" date="2020-02" db="EMBL/GenBank/DDBJ databases">
        <title>Draft genome sequence of Haematococcus lacustris strain NIES-144.</title>
        <authorList>
            <person name="Morimoto D."/>
            <person name="Nakagawa S."/>
            <person name="Yoshida T."/>
            <person name="Sawayama S."/>
        </authorList>
    </citation>
    <scope>NUCLEOTIDE SEQUENCE [LARGE SCALE GENOMIC DNA]</scope>
    <source>
        <strain evidence="1 2">NIES-144</strain>
    </source>
</reference>
<dbReference type="Proteomes" id="UP000485058">
    <property type="component" value="Unassembled WGS sequence"/>
</dbReference>
<sequence>MSHSAYHEVAQPLGLQLKLHLKLCKLQWPAQHPW</sequence>
<proteinExistence type="predicted"/>
<accession>A0A699YNF1</accession>
<evidence type="ECO:0000313" key="1">
    <source>
        <dbReference type="EMBL" id="GFH08324.1"/>
    </source>
</evidence>
<organism evidence="1 2">
    <name type="scientific">Haematococcus lacustris</name>
    <name type="common">Green alga</name>
    <name type="synonym">Haematococcus pluvialis</name>
    <dbReference type="NCBI Taxonomy" id="44745"/>
    <lineage>
        <taxon>Eukaryota</taxon>
        <taxon>Viridiplantae</taxon>
        <taxon>Chlorophyta</taxon>
        <taxon>core chlorophytes</taxon>
        <taxon>Chlorophyceae</taxon>
        <taxon>CS clade</taxon>
        <taxon>Chlamydomonadales</taxon>
        <taxon>Haematococcaceae</taxon>
        <taxon>Haematococcus</taxon>
    </lineage>
</organism>
<dbReference type="AlphaFoldDB" id="A0A699YNF1"/>
<feature type="non-terminal residue" evidence="1">
    <location>
        <position position="1"/>
    </location>
</feature>
<evidence type="ECO:0000313" key="2">
    <source>
        <dbReference type="Proteomes" id="UP000485058"/>
    </source>
</evidence>